<evidence type="ECO:0000256" key="3">
    <source>
        <dbReference type="ARBA" id="ARBA00022448"/>
    </source>
</evidence>
<feature type="domain" description="AprE-like long alpha-helical hairpin" evidence="11">
    <location>
        <begin position="106"/>
        <end position="294"/>
    </location>
</feature>
<dbReference type="InterPro" id="IPR010129">
    <property type="entry name" value="T1SS_HlyD"/>
</dbReference>
<proteinExistence type="inferred from homology"/>
<feature type="transmembrane region" description="Helical" evidence="9">
    <location>
        <begin position="33"/>
        <end position="51"/>
    </location>
</feature>
<dbReference type="PANTHER" id="PTHR30386:SF17">
    <property type="entry name" value="ALKALINE PROTEASE SECRETION PROTEIN APRE"/>
    <property type="match status" value="1"/>
</dbReference>
<dbReference type="PANTHER" id="PTHR30386">
    <property type="entry name" value="MEMBRANE FUSION SUBUNIT OF EMRAB-TOLC MULTIDRUG EFFLUX PUMP"/>
    <property type="match status" value="1"/>
</dbReference>
<evidence type="ECO:0000256" key="5">
    <source>
        <dbReference type="ARBA" id="ARBA00022519"/>
    </source>
</evidence>
<keyword evidence="4 9" id="KW-1003">Cell membrane</keyword>
<comment type="similarity">
    <text evidence="2 9">Belongs to the membrane fusion protein (MFP) (TC 8.A.1) family.</text>
</comment>
<evidence type="ECO:0000256" key="9">
    <source>
        <dbReference type="RuleBase" id="RU365093"/>
    </source>
</evidence>
<keyword evidence="6 9" id="KW-0812">Transmembrane</keyword>
<keyword evidence="10" id="KW-0175">Coiled coil</keyword>
<dbReference type="Gene3D" id="2.40.50.100">
    <property type="match status" value="1"/>
</dbReference>
<comment type="caution">
    <text evidence="13">The sequence shown here is derived from an EMBL/GenBank/DDBJ whole genome shotgun (WGS) entry which is preliminary data.</text>
</comment>
<dbReference type="Gene3D" id="2.40.30.170">
    <property type="match status" value="1"/>
</dbReference>
<gene>
    <name evidence="13" type="ORF">I4X03_018710</name>
</gene>
<keyword evidence="5 9" id="KW-0997">Cell inner membrane</keyword>
<evidence type="ECO:0000313" key="14">
    <source>
        <dbReference type="Proteomes" id="UP000809349"/>
    </source>
</evidence>
<dbReference type="Proteomes" id="UP000809349">
    <property type="component" value="Unassembled WGS sequence"/>
</dbReference>
<reference evidence="13 14" key="1">
    <citation type="submission" date="2021-08" db="EMBL/GenBank/DDBJ databases">
        <title>Massilia sp. R798.</title>
        <authorList>
            <person name="Baek J.H."/>
            <person name="Jung H.S."/>
            <person name="Kim K.R."/>
            <person name="Jeon C.O."/>
        </authorList>
    </citation>
    <scope>NUCLEOTIDE SEQUENCE [LARGE SCALE GENOMIC DNA]</scope>
    <source>
        <strain evidence="13 14">R798</strain>
    </source>
</reference>
<dbReference type="InterPro" id="IPR058982">
    <property type="entry name" value="Beta-barrel_AprE"/>
</dbReference>
<sequence>MKALEDKSQAHQVITHDVTPLTVNTDAGAYSKLGWIIVVLGFGGFLLWALLAPLDKGVPLPGTVTKESHRQAVQHQTGGTVQDILVRDGDRVKAGQTLVRMNPVMAKSAADITRGQYLSARATEARLLAERDGAKQITFPAELGSGLLDPRVVEVKSLQAQLFTSRQMSLQSELSAIDENIAGLQLQITGLQEVRDNEKVQLKLLKEQLDGMRDLAKEGYIARNRLLDVERTYAQVNGSIAQNIGQIGRSQRQVAEFKLRRLQRVQDYQKEVRTLLADVQREAEALGSRMAAQDYELASVEVKSPADGVVVGLAVFTKGGVVPPGFRLMDIVPSGDPLMVDGRLAVNLIDKVQPGLPVEVMFSAFNANTTPHIPGEVSQVSADRTVDERTGEPYYLVRVKVTAEGEKLIAKNKLDIQSGMPADLFVKTGERTMANYLIKPIIDRAKSTMSED</sequence>
<evidence type="ECO:0000256" key="1">
    <source>
        <dbReference type="ARBA" id="ARBA00004377"/>
    </source>
</evidence>
<evidence type="ECO:0000256" key="10">
    <source>
        <dbReference type="SAM" id="Coils"/>
    </source>
</evidence>
<evidence type="ECO:0000256" key="6">
    <source>
        <dbReference type="ARBA" id="ARBA00022692"/>
    </source>
</evidence>
<dbReference type="InterPro" id="IPR058781">
    <property type="entry name" value="HH_AprE-like"/>
</dbReference>
<evidence type="ECO:0000313" key="13">
    <source>
        <dbReference type="EMBL" id="MBZ2209305.1"/>
    </source>
</evidence>
<protein>
    <recommendedName>
        <fullName evidence="9">Membrane fusion protein (MFP) family protein</fullName>
    </recommendedName>
</protein>
<dbReference type="SUPFAM" id="SSF111369">
    <property type="entry name" value="HlyD-like secretion proteins"/>
    <property type="match status" value="1"/>
</dbReference>
<dbReference type="EMBL" id="JAFBIL020000007">
    <property type="protein sequence ID" value="MBZ2209305.1"/>
    <property type="molecule type" value="Genomic_DNA"/>
</dbReference>
<evidence type="ECO:0000256" key="2">
    <source>
        <dbReference type="ARBA" id="ARBA00009477"/>
    </source>
</evidence>
<dbReference type="PRINTS" id="PR01490">
    <property type="entry name" value="RTXTOXIND"/>
</dbReference>
<dbReference type="NCBIfam" id="TIGR01843">
    <property type="entry name" value="type_I_hlyD"/>
    <property type="match status" value="1"/>
</dbReference>
<evidence type="ECO:0000259" key="12">
    <source>
        <dbReference type="Pfam" id="PF26002"/>
    </source>
</evidence>
<keyword evidence="3 9" id="KW-0813">Transport</keyword>
<evidence type="ECO:0000256" key="8">
    <source>
        <dbReference type="ARBA" id="ARBA00023136"/>
    </source>
</evidence>
<keyword evidence="14" id="KW-1185">Reference proteome</keyword>
<feature type="coiled-coil region" evidence="10">
    <location>
        <begin position="188"/>
        <end position="215"/>
    </location>
</feature>
<dbReference type="InterPro" id="IPR050739">
    <property type="entry name" value="MFP"/>
</dbReference>
<dbReference type="Pfam" id="PF25994">
    <property type="entry name" value="HH_AprE"/>
    <property type="match status" value="1"/>
</dbReference>
<keyword evidence="7 9" id="KW-1133">Transmembrane helix</keyword>
<evidence type="ECO:0000256" key="4">
    <source>
        <dbReference type="ARBA" id="ARBA00022475"/>
    </source>
</evidence>
<name>A0ABS7STQ1_9BURK</name>
<dbReference type="Pfam" id="PF26002">
    <property type="entry name" value="Beta-barrel_AprE"/>
    <property type="match status" value="1"/>
</dbReference>
<feature type="domain" description="AprE-like beta-barrel" evidence="12">
    <location>
        <begin position="338"/>
        <end position="429"/>
    </location>
</feature>
<keyword evidence="8 9" id="KW-0472">Membrane</keyword>
<organism evidence="13 14">
    <name type="scientific">Massilia soli</name>
    <dbReference type="NCBI Taxonomy" id="2792854"/>
    <lineage>
        <taxon>Bacteria</taxon>
        <taxon>Pseudomonadati</taxon>
        <taxon>Pseudomonadota</taxon>
        <taxon>Betaproteobacteria</taxon>
        <taxon>Burkholderiales</taxon>
        <taxon>Oxalobacteraceae</taxon>
        <taxon>Telluria group</taxon>
        <taxon>Massilia</taxon>
    </lineage>
</organism>
<dbReference type="RefSeq" id="WP_223469771.1">
    <property type="nucleotide sequence ID" value="NZ_JAFBIL020000007.1"/>
</dbReference>
<accession>A0ABS7STQ1</accession>
<evidence type="ECO:0000259" key="11">
    <source>
        <dbReference type="Pfam" id="PF25994"/>
    </source>
</evidence>
<evidence type="ECO:0000256" key="7">
    <source>
        <dbReference type="ARBA" id="ARBA00022989"/>
    </source>
</evidence>
<comment type="subcellular location">
    <subcellularLocation>
        <location evidence="1 9">Cell inner membrane</location>
        <topology evidence="1 9">Single-pass membrane protein</topology>
    </subcellularLocation>
</comment>